<accession>A0A6G9Z4V1</accession>
<evidence type="ECO:0000259" key="1">
    <source>
        <dbReference type="Pfam" id="PF21043"/>
    </source>
</evidence>
<dbReference type="Pfam" id="PF21043">
    <property type="entry name" value="Rv3651-like_C"/>
    <property type="match status" value="1"/>
</dbReference>
<proteinExistence type="predicted"/>
<gene>
    <name evidence="2" type="ORF">F6W96_20830</name>
</gene>
<evidence type="ECO:0000313" key="2">
    <source>
        <dbReference type="EMBL" id="QIS20377.1"/>
    </source>
</evidence>
<protein>
    <recommendedName>
        <fullName evidence="1">Rv3651-like C-terminal domain-containing protein</fullName>
    </recommendedName>
</protein>
<feature type="domain" description="Rv3651-like C-terminal" evidence="1">
    <location>
        <begin position="117"/>
        <end position="223"/>
    </location>
</feature>
<evidence type="ECO:0000313" key="3">
    <source>
        <dbReference type="Proteomes" id="UP000500953"/>
    </source>
</evidence>
<name>A0A6G9Z4V1_9NOCA</name>
<dbReference type="AlphaFoldDB" id="A0A6G9Z4V1"/>
<dbReference type="RefSeq" id="WP_238846308.1">
    <property type="nucleotide sequence ID" value="NZ_CP046173.1"/>
</dbReference>
<dbReference type="Proteomes" id="UP000500953">
    <property type="component" value="Chromosome"/>
</dbReference>
<sequence>MVAAWRVDFTTKTALGSPEWAEMADLPPEERDQAVSLATVFAQAATDHKESVALQRIVAARAGETNQGFWTIKRRDGTEWQSHWSHGTVEEPVDGEMHRIGLGLSQKVQKPEPAVLLERRILEASTNPDEYQAIVALDDLTLIRWVHGTKPPNMIAWRRIPHEPEPAVHPDDRPVMLAMAHSLAKSSTHGSLRLRGVDGGWVRIDARADLVAIDHTVDAALVRFTVADQT</sequence>
<dbReference type="InterPro" id="IPR048578">
    <property type="entry name" value="Rv3651-like_C"/>
</dbReference>
<organism evidence="2 3">
    <name type="scientific">Nocardia terpenica</name>
    <dbReference type="NCBI Taxonomy" id="455432"/>
    <lineage>
        <taxon>Bacteria</taxon>
        <taxon>Bacillati</taxon>
        <taxon>Actinomycetota</taxon>
        <taxon>Actinomycetes</taxon>
        <taxon>Mycobacteriales</taxon>
        <taxon>Nocardiaceae</taxon>
        <taxon>Nocardia</taxon>
    </lineage>
</organism>
<reference evidence="2 3" key="1">
    <citation type="journal article" date="2019" name="ACS Chem. Biol.">
        <title>Identification and Mobilization of a Cryptic Antibiotic Biosynthesis Gene Locus from a Human-Pathogenic Nocardia Isolate.</title>
        <authorList>
            <person name="Herisse M."/>
            <person name="Ishida K."/>
            <person name="Porter J.L."/>
            <person name="Howden B."/>
            <person name="Hertweck C."/>
            <person name="Stinear T.P."/>
            <person name="Pidot S.J."/>
        </authorList>
    </citation>
    <scope>NUCLEOTIDE SEQUENCE [LARGE SCALE GENOMIC DNA]</scope>
    <source>
        <strain evidence="2 3">AUSMDU00012715</strain>
    </source>
</reference>
<dbReference type="EMBL" id="CP046173">
    <property type="protein sequence ID" value="QIS20377.1"/>
    <property type="molecule type" value="Genomic_DNA"/>
</dbReference>